<protein>
    <submittedName>
        <fullName evidence="1">Uncharacterized protein</fullName>
    </submittedName>
</protein>
<reference evidence="1 2" key="1">
    <citation type="submission" date="2017-01" db="EMBL/GenBank/DDBJ databases">
        <authorList>
            <person name="Varghese N."/>
            <person name="Submissions S."/>
        </authorList>
    </citation>
    <scope>NUCLEOTIDE SEQUENCE [LARGE SCALE GENOMIC DNA]</scope>
    <source>
        <strain evidence="1 2">ATCC 35905</strain>
    </source>
</reference>
<accession>A0A8G2CPK8</accession>
<dbReference type="RefSeq" id="WP_051657676.1">
    <property type="nucleotide sequence ID" value="NZ_FTNE01000036.1"/>
</dbReference>
<dbReference type="EMBL" id="FTNE01000036">
    <property type="protein sequence ID" value="SIR46926.1"/>
    <property type="molecule type" value="Genomic_DNA"/>
</dbReference>
<dbReference type="AlphaFoldDB" id="A0A8G2CPK8"/>
<dbReference type="OrthoDB" id="7576771at2"/>
<evidence type="ECO:0000313" key="2">
    <source>
        <dbReference type="Proteomes" id="UP000186308"/>
    </source>
</evidence>
<sequence>MVESVVEGTSGDDPQFEADAHIAFILEHPGMSDWLKTALQEALPRDPIAVLNDLEILNLVLRKRSEALITGMFAK</sequence>
<gene>
    <name evidence="1" type="ORF">SAMN05421828_1364</name>
</gene>
<keyword evidence="2" id="KW-1185">Reference proteome</keyword>
<proteinExistence type="predicted"/>
<name>A0A8G2CPK8_ACIRU</name>
<dbReference type="Proteomes" id="UP000186308">
    <property type="component" value="Unassembled WGS sequence"/>
</dbReference>
<comment type="caution">
    <text evidence="1">The sequence shown here is derived from an EMBL/GenBank/DDBJ whole genome shotgun (WGS) entry which is preliminary data.</text>
</comment>
<evidence type="ECO:0000313" key="1">
    <source>
        <dbReference type="EMBL" id="SIR46926.1"/>
    </source>
</evidence>
<organism evidence="1 2">
    <name type="scientific">Acidiphilium rubrum</name>
    <dbReference type="NCBI Taxonomy" id="526"/>
    <lineage>
        <taxon>Bacteria</taxon>
        <taxon>Pseudomonadati</taxon>
        <taxon>Pseudomonadota</taxon>
        <taxon>Alphaproteobacteria</taxon>
        <taxon>Acetobacterales</taxon>
        <taxon>Acidocellaceae</taxon>
        <taxon>Acidiphilium</taxon>
    </lineage>
</organism>